<evidence type="ECO:0000256" key="6">
    <source>
        <dbReference type="ARBA" id="ARBA00022691"/>
    </source>
</evidence>
<dbReference type="InterPro" id="IPR025714">
    <property type="entry name" value="Methyltranfer_dom"/>
</dbReference>
<feature type="domain" description="Hen1-like N-terminal" evidence="14">
    <location>
        <begin position="3"/>
        <end position="224"/>
    </location>
</feature>
<keyword evidence="5 15" id="KW-0808">Transferase</keyword>
<dbReference type="InterPro" id="IPR029063">
    <property type="entry name" value="SAM-dependent_MTases_sf"/>
</dbReference>
<dbReference type="RefSeq" id="WP_043064187.1">
    <property type="nucleotide sequence ID" value="NZ_BJOA01000234.1"/>
</dbReference>
<evidence type="ECO:0000256" key="11">
    <source>
        <dbReference type="ARBA" id="ARBA00035025"/>
    </source>
</evidence>
<dbReference type="InterPro" id="IPR053890">
    <property type="entry name" value="Hen1-like_N"/>
</dbReference>
<dbReference type="GeneID" id="42306386"/>
<keyword evidence="9" id="KW-0694">RNA-binding</keyword>
<dbReference type="PATRIC" id="fig|47500.8.peg.1702"/>
<dbReference type="GO" id="GO:0030422">
    <property type="term" value="P:siRNA processing"/>
    <property type="evidence" value="ECO:0007669"/>
    <property type="project" value="TreeGrafter"/>
</dbReference>
<keyword evidence="7" id="KW-0479">Metal-binding</keyword>
<evidence type="ECO:0000256" key="5">
    <source>
        <dbReference type="ARBA" id="ARBA00022679"/>
    </source>
</evidence>
<keyword evidence="10" id="KW-0943">RNA-mediated gene silencing</keyword>
<evidence type="ECO:0000256" key="7">
    <source>
        <dbReference type="ARBA" id="ARBA00022723"/>
    </source>
</evidence>
<dbReference type="EMBL" id="FNED01000002">
    <property type="protein sequence ID" value="SDI18053.1"/>
    <property type="molecule type" value="Genomic_DNA"/>
</dbReference>
<reference evidence="16 18" key="2">
    <citation type="submission" date="2016-10" db="EMBL/GenBank/DDBJ databases">
        <authorList>
            <person name="de Groot N.N."/>
        </authorList>
    </citation>
    <scope>NUCLEOTIDE SEQUENCE [LARGE SCALE GENOMIC DNA]</scope>
    <source>
        <strain evidence="16 18">DSM 2895</strain>
    </source>
</reference>
<comment type="similarity">
    <text evidence="2">Belongs to the methyltransferase superfamily. HEN1 family.</text>
</comment>
<dbReference type="EC" id="2.1.1.386" evidence="11"/>
<protein>
    <recommendedName>
        <fullName evidence="3">Small RNA 2'-O-methyltransferase</fullName>
        <ecNumber evidence="11">2.1.1.386</ecNumber>
    </recommendedName>
</protein>
<dbReference type="GO" id="GO:0090486">
    <property type="term" value="F:small RNA 2'-O-methyltransferase activity"/>
    <property type="evidence" value="ECO:0007669"/>
    <property type="project" value="UniProtKB-EC"/>
</dbReference>
<evidence type="ECO:0000259" key="14">
    <source>
        <dbReference type="Pfam" id="PF22032"/>
    </source>
</evidence>
<dbReference type="STRING" id="47500.AF333_14500"/>
<dbReference type="CDD" id="cd02440">
    <property type="entry name" value="AdoMet_MTases"/>
    <property type="match status" value="1"/>
</dbReference>
<keyword evidence="8" id="KW-0460">Magnesium</keyword>
<evidence type="ECO:0000256" key="10">
    <source>
        <dbReference type="ARBA" id="ARBA00023158"/>
    </source>
</evidence>
<dbReference type="AlphaFoldDB" id="A0A0D1YJ47"/>
<name>A0A0D1YJ47_ANEMI</name>
<keyword evidence="6" id="KW-0949">S-adenosyl-L-methionine</keyword>
<evidence type="ECO:0000313" key="18">
    <source>
        <dbReference type="Proteomes" id="UP000182836"/>
    </source>
</evidence>
<keyword evidence="4 15" id="KW-0489">Methyltransferase</keyword>
<evidence type="ECO:0000259" key="13">
    <source>
        <dbReference type="Pfam" id="PF13847"/>
    </source>
</evidence>
<evidence type="ECO:0000256" key="8">
    <source>
        <dbReference type="ARBA" id="ARBA00022842"/>
    </source>
</evidence>
<dbReference type="GO" id="GO:0003723">
    <property type="term" value="F:RNA binding"/>
    <property type="evidence" value="ECO:0007669"/>
    <property type="project" value="UniProtKB-KW"/>
</dbReference>
<keyword evidence="17" id="KW-1185">Reference proteome</keyword>
<evidence type="ECO:0000256" key="12">
    <source>
        <dbReference type="ARBA" id="ARBA00048418"/>
    </source>
</evidence>
<dbReference type="Pfam" id="PF13847">
    <property type="entry name" value="Methyltransf_31"/>
    <property type="match status" value="1"/>
</dbReference>
<organism evidence="15 17">
    <name type="scientific">Aneurinibacillus migulanus</name>
    <name type="common">Bacillus migulanus</name>
    <dbReference type="NCBI Taxonomy" id="47500"/>
    <lineage>
        <taxon>Bacteria</taxon>
        <taxon>Bacillati</taxon>
        <taxon>Bacillota</taxon>
        <taxon>Bacilli</taxon>
        <taxon>Bacillales</taxon>
        <taxon>Paenibacillaceae</taxon>
        <taxon>Aneurinibacillus group</taxon>
        <taxon>Aneurinibacillus</taxon>
    </lineage>
</organism>
<dbReference type="PANTHER" id="PTHR21404:SF3">
    <property type="entry name" value="SMALL RNA 2'-O-METHYLTRANSFERASE"/>
    <property type="match status" value="1"/>
</dbReference>
<dbReference type="Gene3D" id="3.40.50.150">
    <property type="entry name" value="Vaccinia Virus protein VP39"/>
    <property type="match status" value="1"/>
</dbReference>
<evidence type="ECO:0000313" key="15">
    <source>
        <dbReference type="EMBL" id="KON96505.1"/>
    </source>
</evidence>
<comment type="cofactor">
    <cofactor evidence="1">
        <name>Mg(2+)</name>
        <dbReference type="ChEBI" id="CHEBI:18420"/>
    </cofactor>
</comment>
<dbReference type="Proteomes" id="UP000037269">
    <property type="component" value="Unassembled WGS sequence"/>
</dbReference>
<dbReference type="EMBL" id="LGUG01000004">
    <property type="protein sequence ID" value="KON96505.1"/>
    <property type="molecule type" value="Genomic_DNA"/>
</dbReference>
<evidence type="ECO:0000256" key="4">
    <source>
        <dbReference type="ARBA" id="ARBA00022603"/>
    </source>
</evidence>
<dbReference type="InterPro" id="IPR026610">
    <property type="entry name" value="Hen1"/>
</dbReference>
<reference evidence="15 17" key="1">
    <citation type="submission" date="2015-07" db="EMBL/GenBank/DDBJ databases">
        <title>Fjat-14205 dsm 2895.</title>
        <authorList>
            <person name="Liu B."/>
            <person name="Wang J."/>
            <person name="Zhu Y."/>
            <person name="Liu G."/>
            <person name="Chen Q."/>
            <person name="Chen Z."/>
            <person name="Lan J."/>
            <person name="Che J."/>
            <person name="Ge C."/>
            <person name="Shi H."/>
            <person name="Pan Z."/>
            <person name="Liu X."/>
        </authorList>
    </citation>
    <scope>NUCLEOTIDE SEQUENCE [LARGE SCALE GENOMIC DNA]</scope>
    <source>
        <strain evidence="15 17">DSM 2895</strain>
    </source>
</reference>
<evidence type="ECO:0000313" key="17">
    <source>
        <dbReference type="Proteomes" id="UP000037269"/>
    </source>
</evidence>
<dbReference type="GO" id="GO:0005737">
    <property type="term" value="C:cytoplasm"/>
    <property type="evidence" value="ECO:0007669"/>
    <property type="project" value="TreeGrafter"/>
</dbReference>
<dbReference type="Proteomes" id="UP000182836">
    <property type="component" value="Unassembled WGS sequence"/>
</dbReference>
<dbReference type="PANTHER" id="PTHR21404">
    <property type="entry name" value="HEN1"/>
    <property type="match status" value="1"/>
</dbReference>
<dbReference type="Pfam" id="PF22032">
    <property type="entry name" value="Hen1_N"/>
    <property type="match status" value="1"/>
</dbReference>
<proteinExistence type="inferred from homology"/>
<evidence type="ECO:0000256" key="9">
    <source>
        <dbReference type="ARBA" id="ARBA00022884"/>
    </source>
</evidence>
<dbReference type="GO" id="GO:0046872">
    <property type="term" value="F:metal ion binding"/>
    <property type="evidence" value="ECO:0007669"/>
    <property type="project" value="UniProtKB-KW"/>
</dbReference>
<evidence type="ECO:0000256" key="2">
    <source>
        <dbReference type="ARBA" id="ARBA00009026"/>
    </source>
</evidence>
<evidence type="ECO:0000256" key="1">
    <source>
        <dbReference type="ARBA" id="ARBA00001946"/>
    </source>
</evidence>
<dbReference type="SUPFAM" id="SSF53335">
    <property type="entry name" value="S-adenosyl-L-methionine-dependent methyltransferases"/>
    <property type="match status" value="1"/>
</dbReference>
<comment type="catalytic activity">
    <reaction evidence="12">
        <text>small RNA 3'-end nucleotide + S-adenosyl-L-methionine = small RNA 3'-end 2'-O-methylnucleotide + S-adenosyl-L-homocysteine + H(+)</text>
        <dbReference type="Rhea" id="RHEA:37887"/>
        <dbReference type="Rhea" id="RHEA-COMP:10415"/>
        <dbReference type="Rhea" id="RHEA-COMP:10416"/>
        <dbReference type="ChEBI" id="CHEBI:15378"/>
        <dbReference type="ChEBI" id="CHEBI:57856"/>
        <dbReference type="ChEBI" id="CHEBI:59789"/>
        <dbReference type="ChEBI" id="CHEBI:74896"/>
        <dbReference type="ChEBI" id="CHEBI:74898"/>
        <dbReference type="EC" id="2.1.1.386"/>
    </reaction>
</comment>
<dbReference type="OrthoDB" id="626362at2"/>
<feature type="domain" description="Methyltransferase" evidence="13">
    <location>
        <begin position="249"/>
        <end position="373"/>
    </location>
</feature>
<evidence type="ECO:0000256" key="3">
    <source>
        <dbReference type="ARBA" id="ARBA00021330"/>
    </source>
</evidence>
<gene>
    <name evidence="15" type="ORF">AF333_14500</name>
    <name evidence="16" type="ORF">SAMN04487909_10221</name>
</gene>
<accession>A0A0D1YJ47</accession>
<evidence type="ECO:0000313" key="16">
    <source>
        <dbReference type="EMBL" id="SDI18053.1"/>
    </source>
</evidence>
<sequence length="419" mass="49481">MAIIQIKSSNPDFSFIIKKNPASGMQLRSIRKGIAYGWYHGTDTYNIYFKDADTDISYKQHRDETFEYLNVSRYNTPLLPLNAIAEFLSATFKNKNEKDKDGYENSFFVNMIHIKYPRYIDFFNKHFTDFHIEIEQHTHKSYKMTIKSNRSIYKLVNFANVLFLFLAMLGKEYLGVSDSLVEKYLKSMNIIDAPYYIRYLFARNVLINKEIFYKFKKELEQTDKYAINFVFGNTAIQRKQFIEKGISFDKSILDIGCGEGFYALPFSGKIEDNFYYAIDINEELIREVDIKAKKRNIENLITFPSLHTYLESYSGEVVDVLLTEVIEHMDVPEAELLVKSVYENVKFDKFIITTPNYDFNQYYALNEFRHSDHKWEMNKNEFEKWIHDMFKETNYTLQFLNIGDSVDGVYTTQGVLITT</sequence>
<dbReference type="GO" id="GO:0001510">
    <property type="term" value="P:RNA methylation"/>
    <property type="evidence" value="ECO:0007669"/>
    <property type="project" value="InterPro"/>
</dbReference>